<dbReference type="PANTHER" id="PTHR42760">
    <property type="entry name" value="SHORT-CHAIN DEHYDROGENASES/REDUCTASES FAMILY MEMBER"/>
    <property type="match status" value="1"/>
</dbReference>
<dbReference type="GO" id="GO:0016616">
    <property type="term" value="F:oxidoreductase activity, acting on the CH-OH group of donors, NAD or NADP as acceptor"/>
    <property type="evidence" value="ECO:0007669"/>
    <property type="project" value="TreeGrafter"/>
</dbReference>
<dbReference type="Pfam" id="PF13561">
    <property type="entry name" value="adh_short_C2"/>
    <property type="match status" value="1"/>
</dbReference>
<dbReference type="PROSITE" id="PS00061">
    <property type="entry name" value="ADH_SHORT"/>
    <property type="match status" value="1"/>
</dbReference>
<dbReference type="NCBIfam" id="NF005559">
    <property type="entry name" value="PRK07231.1"/>
    <property type="match status" value="1"/>
</dbReference>
<proteinExistence type="inferred from homology"/>
<dbReference type="Gene3D" id="3.40.50.720">
    <property type="entry name" value="NAD(P)-binding Rossmann-like Domain"/>
    <property type="match status" value="1"/>
</dbReference>
<sequence>MTVRDLFEMNGRVAVVTGSGQGIGRSIALGLADFGCDVVLNSRRIHDLEATAAEIEKRGRSALIVQGDIRDFSETLADQAMERFGHLDIWVNNVGGSDEKTTRRLVETSDEVFRSQLDLNLTSAFQGCKAAAPRMGEAGSIINISSGAGTRGSPFTGPYAAAKAGMNNLTQTLALELAPAIRVNAVAPGPVVTEAFREVLNVDDQLDEIQATIPLARMGVPDDIAAAVVYLASDAASWVTGQLLLVAGGRTQRAHHYRPRQESDS</sequence>
<dbReference type="InterPro" id="IPR036291">
    <property type="entry name" value="NAD(P)-bd_dom_sf"/>
</dbReference>
<evidence type="ECO:0008006" key="3">
    <source>
        <dbReference type="Google" id="ProtNLM"/>
    </source>
</evidence>
<organism evidence="2">
    <name type="scientific">marine metagenome</name>
    <dbReference type="NCBI Taxonomy" id="408172"/>
    <lineage>
        <taxon>unclassified sequences</taxon>
        <taxon>metagenomes</taxon>
        <taxon>ecological metagenomes</taxon>
    </lineage>
</organism>
<dbReference type="PRINTS" id="PR00080">
    <property type="entry name" value="SDRFAMILY"/>
</dbReference>
<reference evidence="2" key="1">
    <citation type="submission" date="2018-05" db="EMBL/GenBank/DDBJ databases">
        <authorList>
            <person name="Lanie J.A."/>
            <person name="Ng W.-L."/>
            <person name="Kazmierczak K.M."/>
            <person name="Andrzejewski T.M."/>
            <person name="Davidsen T.M."/>
            <person name="Wayne K.J."/>
            <person name="Tettelin H."/>
            <person name="Glass J.I."/>
            <person name="Rusch D."/>
            <person name="Podicherti R."/>
            <person name="Tsui H.-C.T."/>
            <person name="Winkler M.E."/>
        </authorList>
    </citation>
    <scope>NUCLEOTIDE SEQUENCE</scope>
</reference>
<dbReference type="FunFam" id="3.40.50.720:FF:000084">
    <property type="entry name" value="Short-chain dehydrogenase reductase"/>
    <property type="match status" value="1"/>
</dbReference>
<dbReference type="EMBL" id="UINC01000230">
    <property type="protein sequence ID" value="SUZ51600.1"/>
    <property type="molecule type" value="Genomic_DNA"/>
</dbReference>
<evidence type="ECO:0000256" key="1">
    <source>
        <dbReference type="ARBA" id="ARBA00006484"/>
    </source>
</evidence>
<comment type="similarity">
    <text evidence="1">Belongs to the short-chain dehydrogenases/reductases (SDR) family.</text>
</comment>
<dbReference type="SUPFAM" id="SSF51735">
    <property type="entry name" value="NAD(P)-binding Rossmann-fold domains"/>
    <property type="match status" value="1"/>
</dbReference>
<dbReference type="PANTHER" id="PTHR42760:SF40">
    <property type="entry name" value="3-OXOACYL-[ACYL-CARRIER-PROTEIN] REDUCTASE, CHLOROPLASTIC"/>
    <property type="match status" value="1"/>
</dbReference>
<evidence type="ECO:0000313" key="2">
    <source>
        <dbReference type="EMBL" id="SUZ51600.1"/>
    </source>
</evidence>
<dbReference type="InterPro" id="IPR020904">
    <property type="entry name" value="Sc_DH/Rdtase_CS"/>
</dbReference>
<name>A0A381NAF9_9ZZZZ</name>
<accession>A0A381NAF9</accession>
<dbReference type="GO" id="GO:0030497">
    <property type="term" value="P:fatty acid elongation"/>
    <property type="evidence" value="ECO:0007669"/>
    <property type="project" value="TreeGrafter"/>
</dbReference>
<dbReference type="AlphaFoldDB" id="A0A381NAF9"/>
<dbReference type="CDD" id="cd05233">
    <property type="entry name" value="SDR_c"/>
    <property type="match status" value="1"/>
</dbReference>
<protein>
    <recommendedName>
        <fullName evidence="3">Oxidoreductase</fullName>
    </recommendedName>
</protein>
<gene>
    <name evidence="2" type="ORF">METZ01_LOCUS4454</name>
</gene>
<dbReference type="PRINTS" id="PR00081">
    <property type="entry name" value="GDHRDH"/>
</dbReference>
<dbReference type="InterPro" id="IPR002347">
    <property type="entry name" value="SDR_fam"/>
</dbReference>